<gene>
    <name evidence="2" type="ORF">ACFOW3_24405</name>
</gene>
<feature type="compositionally biased region" description="Basic and acidic residues" evidence="1">
    <location>
        <begin position="19"/>
        <end position="31"/>
    </location>
</feature>
<accession>A0ABV8DHB9</accession>
<proteinExistence type="predicted"/>
<evidence type="ECO:0000256" key="1">
    <source>
        <dbReference type="SAM" id="MobiDB-lite"/>
    </source>
</evidence>
<evidence type="ECO:0000313" key="2">
    <source>
        <dbReference type="EMBL" id="MFC3937775.1"/>
    </source>
</evidence>
<dbReference type="Proteomes" id="UP001595693">
    <property type="component" value="Unassembled WGS sequence"/>
</dbReference>
<sequence>RSARLQAAPGKGSRGKRTNLHEKYDHPKMKCDHPTQSAIRQIEQALQARCAWDWPATKEQTMIGWWIVVAAQTPEERDQAVDRRAAVLANWEVGPGGIEWLHQLVKAGSAIQLSFSGYPNRYTAKASDVLPLLADGPPAHRGPAIIGDDYVMPPNWKGNLIFHAEKIAACPPNQLLTIDAWDQS</sequence>
<evidence type="ECO:0000313" key="3">
    <source>
        <dbReference type="Proteomes" id="UP001595693"/>
    </source>
</evidence>
<dbReference type="RefSeq" id="WP_377808472.1">
    <property type="nucleotide sequence ID" value="NZ_JBHSAJ010000106.1"/>
</dbReference>
<organism evidence="2 3">
    <name type="scientific">Acidovorax facilis</name>
    <dbReference type="NCBI Taxonomy" id="12917"/>
    <lineage>
        <taxon>Bacteria</taxon>
        <taxon>Pseudomonadati</taxon>
        <taxon>Pseudomonadota</taxon>
        <taxon>Betaproteobacteria</taxon>
        <taxon>Burkholderiales</taxon>
        <taxon>Comamonadaceae</taxon>
        <taxon>Acidovorax</taxon>
    </lineage>
</organism>
<reference evidence="3" key="1">
    <citation type="journal article" date="2019" name="Int. J. Syst. Evol. Microbiol.">
        <title>The Global Catalogue of Microorganisms (GCM) 10K type strain sequencing project: providing services to taxonomists for standard genome sequencing and annotation.</title>
        <authorList>
            <consortium name="The Broad Institute Genomics Platform"/>
            <consortium name="The Broad Institute Genome Sequencing Center for Infectious Disease"/>
            <person name="Wu L."/>
            <person name="Ma J."/>
        </authorList>
    </citation>
    <scope>NUCLEOTIDE SEQUENCE [LARGE SCALE GENOMIC DNA]</scope>
    <source>
        <strain evidence="3">CCUG 2113</strain>
    </source>
</reference>
<comment type="caution">
    <text evidence="2">The sequence shown here is derived from an EMBL/GenBank/DDBJ whole genome shotgun (WGS) entry which is preliminary data.</text>
</comment>
<feature type="region of interest" description="Disordered" evidence="1">
    <location>
        <begin position="1"/>
        <end position="31"/>
    </location>
</feature>
<name>A0ABV8DHB9_9BURK</name>
<feature type="non-terminal residue" evidence="2">
    <location>
        <position position="1"/>
    </location>
</feature>
<keyword evidence="3" id="KW-1185">Reference proteome</keyword>
<protein>
    <submittedName>
        <fullName evidence="2">Uncharacterized protein</fullName>
    </submittedName>
</protein>
<dbReference type="EMBL" id="JBHSAJ010000106">
    <property type="protein sequence ID" value="MFC3937775.1"/>
    <property type="molecule type" value="Genomic_DNA"/>
</dbReference>